<proteinExistence type="predicted"/>
<keyword evidence="1" id="KW-0808">Transferase</keyword>
<dbReference type="PANTHER" id="PTHR35526">
    <property type="entry name" value="ANTI-SIGMA-F FACTOR RSBW-RELATED"/>
    <property type="match status" value="1"/>
</dbReference>
<dbReference type="EMBL" id="LQPE01000143">
    <property type="protein sequence ID" value="ORW00995.1"/>
    <property type="molecule type" value="Genomic_DNA"/>
</dbReference>
<dbReference type="InterPro" id="IPR025847">
    <property type="entry name" value="MEDS_domain"/>
</dbReference>
<dbReference type="Pfam" id="PF13581">
    <property type="entry name" value="HATPase_c_2"/>
    <property type="match status" value="1"/>
</dbReference>
<dbReference type="CDD" id="cd16936">
    <property type="entry name" value="HATPase_RsbW-like"/>
    <property type="match status" value="1"/>
</dbReference>
<dbReference type="AlphaFoldDB" id="A0A1X1XQ68"/>
<dbReference type="Pfam" id="PF14417">
    <property type="entry name" value="MEDS"/>
    <property type="match status" value="1"/>
</dbReference>
<feature type="domain" description="Histidine kinase/HSP90-like ATPase" evidence="2">
    <location>
        <begin position="191"/>
        <end position="302"/>
    </location>
</feature>
<dbReference type="Gene3D" id="3.30.565.10">
    <property type="entry name" value="Histidine kinase-like ATPase, C-terminal domain"/>
    <property type="match status" value="1"/>
</dbReference>
<dbReference type="InterPro" id="IPR050267">
    <property type="entry name" value="Anti-sigma-factor_SerPK"/>
</dbReference>
<gene>
    <name evidence="4" type="ORF">AWC14_09670</name>
</gene>
<keyword evidence="1" id="KW-0723">Serine/threonine-protein kinase</keyword>
<dbReference type="NCBIfam" id="NF041045">
    <property type="entry name" value="RsbA_anti_sig"/>
    <property type="match status" value="1"/>
</dbReference>
<dbReference type="InterPro" id="IPR047718">
    <property type="entry name" value="RsbA-like_anti_sig"/>
</dbReference>
<accession>A0A1X1XQ68</accession>
<evidence type="ECO:0008006" key="6">
    <source>
        <dbReference type="Google" id="ProtNLM"/>
    </source>
</evidence>
<dbReference type="Proteomes" id="UP000193487">
    <property type="component" value="Unassembled WGS sequence"/>
</dbReference>
<dbReference type="OrthoDB" id="4088450at2"/>
<dbReference type="SUPFAM" id="SSF55874">
    <property type="entry name" value="ATPase domain of HSP90 chaperone/DNA topoisomerase II/histidine kinase"/>
    <property type="match status" value="1"/>
</dbReference>
<keyword evidence="5" id="KW-1185">Reference proteome</keyword>
<protein>
    <recommendedName>
        <fullName evidence="6">Anti-sigma regulatory factor</fullName>
    </recommendedName>
</protein>
<evidence type="ECO:0000313" key="5">
    <source>
        <dbReference type="Proteomes" id="UP000193487"/>
    </source>
</evidence>
<feature type="domain" description="MEDS" evidence="3">
    <location>
        <begin position="10"/>
        <end position="152"/>
    </location>
</feature>
<comment type="caution">
    <text evidence="4">The sequence shown here is derived from an EMBL/GenBank/DDBJ whole genome shotgun (WGS) entry which is preliminary data.</text>
</comment>
<organism evidence="4 5">
    <name type="scientific">Mycobacterium kyorinense</name>
    <dbReference type="NCBI Taxonomy" id="487514"/>
    <lineage>
        <taxon>Bacteria</taxon>
        <taxon>Bacillati</taxon>
        <taxon>Actinomycetota</taxon>
        <taxon>Actinomycetes</taxon>
        <taxon>Mycobacteriales</taxon>
        <taxon>Mycobacteriaceae</taxon>
        <taxon>Mycobacterium</taxon>
    </lineage>
</organism>
<dbReference type="InterPro" id="IPR036890">
    <property type="entry name" value="HATPase_C_sf"/>
</dbReference>
<name>A0A1X1XQ68_9MYCO</name>
<evidence type="ECO:0000256" key="1">
    <source>
        <dbReference type="ARBA" id="ARBA00022527"/>
    </source>
</evidence>
<evidence type="ECO:0000259" key="2">
    <source>
        <dbReference type="Pfam" id="PF13581"/>
    </source>
</evidence>
<dbReference type="GO" id="GO:0004674">
    <property type="term" value="F:protein serine/threonine kinase activity"/>
    <property type="evidence" value="ECO:0007669"/>
    <property type="project" value="UniProtKB-KW"/>
</dbReference>
<evidence type="ECO:0000259" key="3">
    <source>
        <dbReference type="Pfam" id="PF14417"/>
    </source>
</evidence>
<dbReference type="PANTHER" id="PTHR35526:SF3">
    <property type="entry name" value="ANTI-SIGMA-F FACTOR RSBW"/>
    <property type="match status" value="1"/>
</dbReference>
<sequence length="313" mass="34190">MGRRQPMDQHAAMLYRSPDEYLDAVVPFISDGLAQGEPVWAAVPEDKGALLRRALGDSATQVAWVDIGELGRNPGRILAAELDFVQRHSRRPVRIVAEPVWPGRSTLEYPACVQHEALVNIALGGERVTVLCPYDASLLDDAVLADVRATHPMIRRNGSRERSADYGVDAALERCNQPLAASPAAVRYTVARPSDLAGGRRHGNRYARLLGLATERIADLQLVITELATNSLEHAGTACRLALWEQDRHLVCEARDTGLFSDLLAGRRPPSRDKPSSTGLFVVNAVADLLRMHTAPESTTIHVYLRLDVGSST</sequence>
<reference evidence="4 5" key="1">
    <citation type="submission" date="2016-01" db="EMBL/GenBank/DDBJ databases">
        <title>The new phylogeny of the genus Mycobacterium.</title>
        <authorList>
            <person name="Tarcisio F."/>
            <person name="Conor M."/>
            <person name="Antonella G."/>
            <person name="Elisabetta G."/>
            <person name="Giulia F.S."/>
            <person name="Sara T."/>
            <person name="Anna F."/>
            <person name="Clotilde B."/>
            <person name="Roberto B."/>
            <person name="Veronica D.S."/>
            <person name="Fabio R."/>
            <person name="Monica P."/>
            <person name="Olivier J."/>
            <person name="Enrico T."/>
            <person name="Nicola S."/>
        </authorList>
    </citation>
    <scope>NUCLEOTIDE SEQUENCE [LARGE SCALE GENOMIC DNA]</scope>
    <source>
        <strain evidence="4 5">DSM 45166</strain>
    </source>
</reference>
<evidence type="ECO:0000313" key="4">
    <source>
        <dbReference type="EMBL" id="ORW00995.1"/>
    </source>
</evidence>
<keyword evidence="1" id="KW-0418">Kinase</keyword>
<dbReference type="InterPro" id="IPR003594">
    <property type="entry name" value="HATPase_dom"/>
</dbReference>